<name>A0A3D8Q5H8_9HELO</name>
<evidence type="ECO:0000256" key="1">
    <source>
        <dbReference type="ARBA" id="ARBA00038376"/>
    </source>
</evidence>
<dbReference type="EMBL" id="PDLN01000024">
    <property type="protein sequence ID" value="RDW56937.1"/>
    <property type="molecule type" value="Genomic_DNA"/>
</dbReference>
<dbReference type="PANTHER" id="PTHR43355">
    <property type="entry name" value="FLAVIN REDUCTASE (NADPH)"/>
    <property type="match status" value="1"/>
</dbReference>
<feature type="signal peptide" evidence="2">
    <location>
        <begin position="1"/>
        <end position="23"/>
    </location>
</feature>
<evidence type="ECO:0000256" key="2">
    <source>
        <dbReference type="SAM" id="SignalP"/>
    </source>
</evidence>
<keyword evidence="5" id="KW-1185">Reference proteome</keyword>
<proteinExistence type="inferred from homology"/>
<evidence type="ECO:0000313" key="5">
    <source>
        <dbReference type="Proteomes" id="UP000256328"/>
    </source>
</evidence>
<dbReference type="Gene3D" id="3.40.50.720">
    <property type="entry name" value="NAD(P)-binding Rossmann-like Domain"/>
    <property type="match status" value="1"/>
</dbReference>
<feature type="chain" id="PRO_5017743156" evidence="2">
    <location>
        <begin position="24"/>
        <end position="228"/>
    </location>
</feature>
<feature type="domain" description="NAD(P)-binding" evidence="3">
    <location>
        <begin position="11"/>
        <end position="179"/>
    </location>
</feature>
<evidence type="ECO:0000313" key="4">
    <source>
        <dbReference type="EMBL" id="RDW56937.1"/>
    </source>
</evidence>
<organism evidence="4 5">
    <name type="scientific">Coleophoma crateriformis</name>
    <dbReference type="NCBI Taxonomy" id="565419"/>
    <lineage>
        <taxon>Eukaryota</taxon>
        <taxon>Fungi</taxon>
        <taxon>Dikarya</taxon>
        <taxon>Ascomycota</taxon>
        <taxon>Pezizomycotina</taxon>
        <taxon>Leotiomycetes</taxon>
        <taxon>Helotiales</taxon>
        <taxon>Dermateaceae</taxon>
        <taxon>Coleophoma</taxon>
    </lineage>
</organism>
<accession>A0A3D8Q5H8</accession>
<dbReference type="PANTHER" id="PTHR43355:SF2">
    <property type="entry name" value="FLAVIN REDUCTASE (NADPH)"/>
    <property type="match status" value="1"/>
</dbReference>
<dbReference type="InterPro" id="IPR036291">
    <property type="entry name" value="NAD(P)-bd_dom_sf"/>
</dbReference>
<dbReference type="OrthoDB" id="10254221at2759"/>
<dbReference type="SUPFAM" id="SSF51735">
    <property type="entry name" value="NAD(P)-binding Rossmann-fold domains"/>
    <property type="match status" value="1"/>
</dbReference>
<dbReference type="Pfam" id="PF13460">
    <property type="entry name" value="NAD_binding_10"/>
    <property type="match status" value="1"/>
</dbReference>
<gene>
    <name evidence="4" type="ORF">BP5796_13004</name>
</gene>
<dbReference type="GO" id="GO:0004074">
    <property type="term" value="F:biliverdin reductase [NAD(P)H] activity"/>
    <property type="evidence" value="ECO:0007669"/>
    <property type="project" value="TreeGrafter"/>
</dbReference>
<dbReference type="InterPro" id="IPR051606">
    <property type="entry name" value="Polyketide_Oxido-like"/>
</dbReference>
<dbReference type="AlphaFoldDB" id="A0A3D8Q5H8"/>
<reference evidence="4 5" key="1">
    <citation type="journal article" date="2018" name="IMA Fungus">
        <title>IMA Genome-F 9: Draft genome sequence of Annulohypoxylon stygium, Aspergillus mulundensis, Berkeleyomyces basicola (syn. Thielaviopsis basicola), Ceratocystis smalleyi, two Cercospora beticola strains, Coleophoma cylindrospora, Fusarium fracticaudum, Phialophora cf. hyalina, and Morchella septimelata.</title>
        <authorList>
            <person name="Wingfield B.D."/>
            <person name="Bills G.F."/>
            <person name="Dong Y."/>
            <person name="Huang W."/>
            <person name="Nel W.J."/>
            <person name="Swalarsk-Parry B.S."/>
            <person name="Vaghefi N."/>
            <person name="Wilken P.M."/>
            <person name="An Z."/>
            <person name="de Beer Z.W."/>
            <person name="De Vos L."/>
            <person name="Chen L."/>
            <person name="Duong T.A."/>
            <person name="Gao Y."/>
            <person name="Hammerbacher A."/>
            <person name="Kikkert J.R."/>
            <person name="Li Y."/>
            <person name="Li H."/>
            <person name="Li K."/>
            <person name="Li Q."/>
            <person name="Liu X."/>
            <person name="Ma X."/>
            <person name="Naidoo K."/>
            <person name="Pethybridge S.J."/>
            <person name="Sun J."/>
            <person name="Steenkamp E.T."/>
            <person name="van der Nest M.A."/>
            <person name="van Wyk S."/>
            <person name="Wingfield M.J."/>
            <person name="Xiong C."/>
            <person name="Yue Q."/>
            <person name="Zhang X."/>
        </authorList>
    </citation>
    <scope>NUCLEOTIDE SEQUENCE [LARGE SCALE GENOMIC DNA]</scope>
    <source>
        <strain evidence="4 5">BP5796</strain>
    </source>
</reference>
<keyword evidence="2" id="KW-0732">Signal</keyword>
<protein>
    <submittedName>
        <fullName evidence="4">NAD(P)-binding protein-19</fullName>
    </submittedName>
</protein>
<sequence>MAAKHHILLLGGTGICGLLFAQAALHDGHTLTLYARTPSKVPAAMAANPNLHIIKGDLGDAEGLKAAAACGADTFVSVAGPTLGKRGGTPITNALKILYPLLLANGTTKRVMVLSTASYSAPQDTASLKWFVAIQCYIKVIGGDTYEEISGFTKETVALGSAIEWTVFRVPLLKGEELGAGGEVNTAWVGDKRGKDGLHLDRGRLVRWVLKEMDEKKWVGLCPLLSNA</sequence>
<dbReference type="Proteomes" id="UP000256328">
    <property type="component" value="Unassembled WGS sequence"/>
</dbReference>
<comment type="caution">
    <text evidence="4">The sequence shown here is derived from an EMBL/GenBank/DDBJ whole genome shotgun (WGS) entry which is preliminary data.</text>
</comment>
<dbReference type="GO" id="GO:0042602">
    <property type="term" value="F:riboflavin reductase (NADPH) activity"/>
    <property type="evidence" value="ECO:0007669"/>
    <property type="project" value="TreeGrafter"/>
</dbReference>
<dbReference type="InterPro" id="IPR016040">
    <property type="entry name" value="NAD(P)-bd_dom"/>
</dbReference>
<comment type="similarity">
    <text evidence="1">Belongs to the avfA family.</text>
</comment>
<evidence type="ECO:0000259" key="3">
    <source>
        <dbReference type="Pfam" id="PF13460"/>
    </source>
</evidence>